<proteinExistence type="predicted"/>
<dbReference type="AlphaFoldDB" id="L8WKX8"/>
<dbReference type="InterPro" id="IPR035992">
    <property type="entry name" value="Ricin_B-like_lectins"/>
</dbReference>
<sequence length="670" mass="74583">MLMYCHAATISTAPHMLNDFNSSPSARTLRGRNIPIHPTWAQAGRMSLKHRPAESPIPGPIPSPTPERLHTRISGRGQAANSVQKSCTWNTIRKPGHVVYCHTVETDKYSHKREYPTQMRRDERLFDICPVTHLTMPTLRRPRRATGCHGSIGIYELFIPLYKWIYPGVVTHVIVAEPRVPRHPSAPCDTVLYPNNAIAPLLERIFLLILSADWPSTAGTAARHPKPAKYPFRAAHISSHRIRTSRLLLSKCVLVRNNARMVGHLTCWSVIIVTKACTDAIDGLHLQYNFNMSFGPGTYYLVNVKTARHEDLNSLSQESPVAALDLSGGDQRTILAFPLHRGDNQKWKFIDAGNGLYHIRNVGYGKFITFPDDANDGKQVIATDGPREWEVRVGHEGVNQKDERESIRIFHPGTDKNIDLKDHGDTTAGNIILVGSSLNKSSLIHRLATDGAFDARLSKNNPRQKLSETDVIIRHPQNVYHQAGQMHSLTPLLWAVIPTLPLHSPRARVDPSFSTSAHPHSITQARPTRLSRLKLAPPLIPYLQKRKKKRRAHVSPLRPRSEFYPSLKGNKICVPEGGYPKRELEGVTDPIDHVPPVCVHALSDASALGAAHPALQADFPLGLDNGSGAVHVHPSPARKLQLESRHCCSSSSVHREQQQRSISCRTGTCE</sequence>
<accession>L8WKX8</accession>
<dbReference type="OrthoDB" id="2131701at2759"/>
<evidence type="ECO:0000313" key="3">
    <source>
        <dbReference type="Proteomes" id="UP000011668"/>
    </source>
</evidence>
<name>L8WKX8_THACA</name>
<dbReference type="HOGENOM" id="CLU_410029_0_0_1"/>
<dbReference type="SUPFAM" id="SSF50370">
    <property type="entry name" value="Ricin B-like lectins"/>
    <property type="match status" value="1"/>
</dbReference>
<dbReference type="InterPro" id="IPR000772">
    <property type="entry name" value="Ricin_B_lectin"/>
</dbReference>
<reference evidence="2 3" key="1">
    <citation type="journal article" date="2013" name="Nat. Commun.">
        <title>The evolution and pathogenic mechanisms of the rice sheath blight pathogen.</title>
        <authorList>
            <person name="Zheng A."/>
            <person name="Lin R."/>
            <person name="Xu L."/>
            <person name="Qin P."/>
            <person name="Tang C."/>
            <person name="Ai P."/>
            <person name="Zhang D."/>
            <person name="Liu Y."/>
            <person name="Sun Z."/>
            <person name="Feng H."/>
            <person name="Wang Y."/>
            <person name="Chen Y."/>
            <person name="Liang X."/>
            <person name="Fu R."/>
            <person name="Li Q."/>
            <person name="Zhang J."/>
            <person name="Yu X."/>
            <person name="Xie Z."/>
            <person name="Ding L."/>
            <person name="Guan P."/>
            <person name="Tang J."/>
            <person name="Liang Y."/>
            <person name="Wang S."/>
            <person name="Deng Q."/>
            <person name="Li S."/>
            <person name="Zhu J."/>
            <person name="Wang L."/>
            <person name="Liu H."/>
            <person name="Li P."/>
        </authorList>
    </citation>
    <scope>NUCLEOTIDE SEQUENCE [LARGE SCALE GENOMIC DNA]</scope>
    <source>
        <strain evidence="3">AG-1 IA</strain>
    </source>
</reference>
<gene>
    <name evidence="2" type="ORF">AG1IA_08578</name>
</gene>
<dbReference type="CDD" id="cd23422">
    <property type="entry name" value="beta-trefoil_Ricin_MPL_CNL"/>
    <property type="match status" value="1"/>
</dbReference>
<protein>
    <recommendedName>
        <fullName evidence="1">Ricin B lectin domain-containing protein</fullName>
    </recommendedName>
</protein>
<dbReference type="EMBL" id="AFRT01002679">
    <property type="protein sequence ID" value="ELU37392.1"/>
    <property type="molecule type" value="Genomic_DNA"/>
</dbReference>
<evidence type="ECO:0000313" key="2">
    <source>
        <dbReference type="EMBL" id="ELU37392.1"/>
    </source>
</evidence>
<dbReference type="Gene3D" id="2.80.10.50">
    <property type="match status" value="1"/>
</dbReference>
<keyword evidence="3" id="KW-1185">Reference proteome</keyword>
<comment type="caution">
    <text evidence="2">The sequence shown here is derived from an EMBL/GenBank/DDBJ whole genome shotgun (WGS) entry which is preliminary data.</text>
</comment>
<evidence type="ECO:0000259" key="1">
    <source>
        <dbReference type="Pfam" id="PF14200"/>
    </source>
</evidence>
<feature type="domain" description="Ricin B lectin" evidence="1">
    <location>
        <begin position="343"/>
        <end position="431"/>
    </location>
</feature>
<organism evidence="2 3">
    <name type="scientific">Thanatephorus cucumeris (strain AG1-IA)</name>
    <name type="common">Rice sheath blight fungus</name>
    <name type="synonym">Rhizoctonia solani</name>
    <dbReference type="NCBI Taxonomy" id="983506"/>
    <lineage>
        <taxon>Eukaryota</taxon>
        <taxon>Fungi</taxon>
        <taxon>Dikarya</taxon>
        <taxon>Basidiomycota</taxon>
        <taxon>Agaricomycotina</taxon>
        <taxon>Agaricomycetes</taxon>
        <taxon>Cantharellales</taxon>
        <taxon>Ceratobasidiaceae</taxon>
        <taxon>Rhizoctonia</taxon>
        <taxon>Rhizoctonia solani AG-1</taxon>
    </lineage>
</organism>
<dbReference type="Pfam" id="PF14200">
    <property type="entry name" value="RicinB_lectin_2"/>
    <property type="match status" value="1"/>
</dbReference>
<dbReference type="Proteomes" id="UP000011668">
    <property type="component" value="Unassembled WGS sequence"/>
</dbReference>